<comment type="caution">
    <text evidence="2">The sequence shown here is derived from an EMBL/GenBank/DDBJ whole genome shotgun (WGS) entry which is preliminary data.</text>
</comment>
<dbReference type="Gene3D" id="3.40.50.300">
    <property type="entry name" value="P-loop containing nucleotide triphosphate hydrolases"/>
    <property type="match status" value="1"/>
</dbReference>
<protein>
    <recommendedName>
        <fullName evidence="1">NACHT domain-containing protein</fullName>
    </recommendedName>
</protein>
<feature type="domain" description="NACHT" evidence="1">
    <location>
        <begin position="209"/>
        <end position="346"/>
    </location>
</feature>
<accession>A0ABQ2JAF9</accession>
<evidence type="ECO:0000313" key="3">
    <source>
        <dbReference type="Proteomes" id="UP000600080"/>
    </source>
</evidence>
<dbReference type="SUPFAM" id="SSF50494">
    <property type="entry name" value="Trypsin-like serine proteases"/>
    <property type="match status" value="1"/>
</dbReference>
<sequence>MEWQHSGIDIAVLRIPDDADTGIDPVSFGRVGEQDAVLCCTALGFPRFKLRADENGSCFRDAEHIHATCAILSNRREGTLDLGVTPPPAAVADSDTDAWEGMSGAAVFSNGHLIGVVTRHYRADGPGRIAATRVDRWVEKLTATELAALEQTLRCRLHPEALHDAVPDTGLGLLQDAYRAQLADIAPEKLEDREALLRDLVAFCGGPGEYLWLQGPPWAGKTAVAAWFALQAPRGVVPVWFFVTARYASQSDSEAYTGAFIDQLAAVVGREPTSRSSPLARDGERRLLLREAAERVAHNGGTLLLIVDGLDEDQSLLPSGNGTSIASLLPERLPSNVRVLVTSRTSPDLPADVKGDHPLRHCPVVKLSATEAAKHTEFEAKFDLYQALSGDQLQRDLVGLLAAARGTLTVDDLQELTGEQSYELRQRLGSAFGRILRMRGGFEDSGGDASLYLASRGYLFAHETLLATAQNELGPDIGAYSEQLHVWAATYKLRGWPASTPAYLLQPYGRLLALLRDTCRSTNLATDAQRRDRLREVTGSDAACLSEIASARQIVQRATPDDLGALAALAAVADLVARRNELLHPDIPAVYARLGRTRHAIGLARSVFRPMDRAQALAGVSRALAEAGDPRAVGLARESLQLTDTALSEDRGIYDDSYALVALGRLATVLAATGRESDAVSLLSELPSQDYDLGIEVIVEAFVATAAAVRDPVRAADLLHQAEESAQKISFLPDRIRTLASIAEARVAGPGSTGRLYDAVTTLAQQYADGPTNVPAAAAEVLHQIRPHDATRMVRLAVAHAGEVLREPQSPTNWGKADGAVRALAATGQMDDAQLLMEALREAVPSEMQGPWNRAWLAIAVGWAREGQVAEAWAALEASWEAEDHHDERDRSAAYVASLLAAAGAAEQLETLLLNTPNSWQWVVAEAFAALALHFCADDPDQSLRLLHQAEHGRHSADGSVFQNERLAVFAGALATAGWPDQAERLIEAISQPDVRVWGCAVVSVAVAHHDSRRALDLAERAVDAAPAIDHWPTLVNTLTVAVQALAYAGAVDRAAEVIEQLSGKVQDRESSWRYLDCARTEAAAGIWLHAPERAGQLADSLLQEMHRSVLGFARLLVAVGPYDQVRSARVRKMLRSMETAAFANHGYDDLALLGLLTGTTDPDGARRRIDQVMSDYRRVWPYSQPGTMMAVAYAALGDFETACAIAQRIRDETERSETLADLAAYVACVPGDPTATPLFGDHGFSRSTLRRLVALLFPPASGPNLPHARVLLADALTPEGWHHATPVLASVDAAAFLRVRDVVFAHLGLP</sequence>
<dbReference type="InterPro" id="IPR027417">
    <property type="entry name" value="P-loop_NTPase"/>
</dbReference>
<gene>
    <name evidence="2" type="ORF">GCM10012285_23770</name>
</gene>
<dbReference type="SUPFAM" id="SSF52540">
    <property type="entry name" value="P-loop containing nucleoside triphosphate hydrolases"/>
    <property type="match status" value="1"/>
</dbReference>
<dbReference type="InterPro" id="IPR007111">
    <property type="entry name" value="NACHT_NTPase"/>
</dbReference>
<evidence type="ECO:0000259" key="1">
    <source>
        <dbReference type="PROSITE" id="PS50837"/>
    </source>
</evidence>
<proteinExistence type="predicted"/>
<dbReference type="Pfam" id="PF05729">
    <property type="entry name" value="NACHT"/>
    <property type="match status" value="1"/>
</dbReference>
<evidence type="ECO:0000313" key="2">
    <source>
        <dbReference type="EMBL" id="GGN42915.1"/>
    </source>
</evidence>
<reference evidence="3" key="1">
    <citation type="journal article" date="2019" name="Int. J. Syst. Evol. Microbiol.">
        <title>The Global Catalogue of Microorganisms (GCM) 10K type strain sequencing project: providing services to taxonomists for standard genome sequencing and annotation.</title>
        <authorList>
            <consortium name="The Broad Institute Genomics Platform"/>
            <consortium name="The Broad Institute Genome Sequencing Center for Infectious Disease"/>
            <person name="Wu L."/>
            <person name="Ma J."/>
        </authorList>
    </citation>
    <scope>NUCLEOTIDE SEQUENCE [LARGE SCALE GENOMIC DNA]</scope>
    <source>
        <strain evidence="3">CGMCC 4.7323</strain>
    </source>
</reference>
<keyword evidence="3" id="KW-1185">Reference proteome</keyword>
<dbReference type="InterPro" id="IPR011990">
    <property type="entry name" value="TPR-like_helical_dom_sf"/>
</dbReference>
<dbReference type="InterPro" id="IPR009003">
    <property type="entry name" value="Peptidase_S1_PA"/>
</dbReference>
<organism evidence="2 3">
    <name type="scientific">Streptomyces kronopolitis</name>
    <dbReference type="NCBI Taxonomy" id="1612435"/>
    <lineage>
        <taxon>Bacteria</taxon>
        <taxon>Bacillati</taxon>
        <taxon>Actinomycetota</taxon>
        <taxon>Actinomycetes</taxon>
        <taxon>Kitasatosporales</taxon>
        <taxon>Streptomycetaceae</taxon>
        <taxon>Streptomyces</taxon>
    </lineage>
</organism>
<dbReference type="Gene3D" id="1.25.40.10">
    <property type="entry name" value="Tetratricopeptide repeat domain"/>
    <property type="match status" value="2"/>
</dbReference>
<name>A0ABQ2JAF9_9ACTN</name>
<dbReference type="PROSITE" id="PS50837">
    <property type="entry name" value="NACHT"/>
    <property type="match status" value="1"/>
</dbReference>
<dbReference type="EMBL" id="BMND01000007">
    <property type="protein sequence ID" value="GGN42915.1"/>
    <property type="molecule type" value="Genomic_DNA"/>
</dbReference>
<dbReference type="Proteomes" id="UP000600080">
    <property type="component" value="Unassembled WGS sequence"/>
</dbReference>